<gene>
    <name evidence="1" type="ORF">AMECASPLE_024127</name>
</gene>
<keyword evidence="2" id="KW-1185">Reference proteome</keyword>
<proteinExistence type="predicted"/>
<name>A0ABV1ACS0_9TELE</name>
<dbReference type="EMBL" id="JAHRIP010086915">
    <property type="protein sequence ID" value="MEQ2315605.1"/>
    <property type="molecule type" value="Genomic_DNA"/>
</dbReference>
<accession>A0ABV1ACS0</accession>
<sequence>MMLHEDSAWLFPRSARTALIGPLLTQNRNTEAGGDSSGSKLWKIIHPSIDFHLSEDRCAEVTISGV</sequence>
<evidence type="ECO:0000313" key="1">
    <source>
        <dbReference type="EMBL" id="MEQ2315605.1"/>
    </source>
</evidence>
<comment type="caution">
    <text evidence="1">The sequence shown here is derived from an EMBL/GenBank/DDBJ whole genome shotgun (WGS) entry which is preliminary data.</text>
</comment>
<organism evidence="1 2">
    <name type="scientific">Ameca splendens</name>
    <dbReference type="NCBI Taxonomy" id="208324"/>
    <lineage>
        <taxon>Eukaryota</taxon>
        <taxon>Metazoa</taxon>
        <taxon>Chordata</taxon>
        <taxon>Craniata</taxon>
        <taxon>Vertebrata</taxon>
        <taxon>Euteleostomi</taxon>
        <taxon>Actinopterygii</taxon>
        <taxon>Neopterygii</taxon>
        <taxon>Teleostei</taxon>
        <taxon>Neoteleostei</taxon>
        <taxon>Acanthomorphata</taxon>
        <taxon>Ovalentaria</taxon>
        <taxon>Atherinomorphae</taxon>
        <taxon>Cyprinodontiformes</taxon>
        <taxon>Goodeidae</taxon>
        <taxon>Ameca</taxon>
    </lineage>
</organism>
<evidence type="ECO:0000313" key="2">
    <source>
        <dbReference type="Proteomes" id="UP001469553"/>
    </source>
</evidence>
<reference evidence="1 2" key="1">
    <citation type="submission" date="2021-06" db="EMBL/GenBank/DDBJ databases">
        <authorList>
            <person name="Palmer J.M."/>
        </authorList>
    </citation>
    <scope>NUCLEOTIDE SEQUENCE [LARGE SCALE GENOMIC DNA]</scope>
    <source>
        <strain evidence="1 2">AS_MEX2019</strain>
        <tissue evidence="1">Muscle</tissue>
    </source>
</reference>
<protein>
    <submittedName>
        <fullName evidence="1">Uncharacterized protein</fullName>
    </submittedName>
</protein>
<dbReference type="Proteomes" id="UP001469553">
    <property type="component" value="Unassembled WGS sequence"/>
</dbReference>